<keyword evidence="3" id="KW-1185">Reference proteome</keyword>
<evidence type="ECO:0000313" key="3">
    <source>
        <dbReference type="Proteomes" id="UP001499924"/>
    </source>
</evidence>
<evidence type="ECO:0000313" key="2">
    <source>
        <dbReference type="EMBL" id="GAA3175494.1"/>
    </source>
</evidence>
<accession>A0ABP6PFW9</accession>
<proteinExistence type="predicted"/>
<protein>
    <submittedName>
        <fullName evidence="2">Neutral zinc metallopeptidase</fullName>
    </submittedName>
</protein>
<dbReference type="SUPFAM" id="SSF55486">
    <property type="entry name" value="Metalloproteases ('zincins'), catalytic domain"/>
    <property type="match status" value="1"/>
</dbReference>
<keyword evidence="1" id="KW-0732">Signal</keyword>
<dbReference type="PROSITE" id="PS51257">
    <property type="entry name" value="PROKAR_LIPOPROTEIN"/>
    <property type="match status" value="1"/>
</dbReference>
<name>A0ABP6PFW9_9ACTN</name>
<feature type="signal peptide" evidence="1">
    <location>
        <begin position="1"/>
        <end position="27"/>
    </location>
</feature>
<sequence>MRQVLRRTLPTLAVGMLLAGCSTTVVGTASPGPGEPVDVSAEEFPITGVSDSEIDQFARNALADLDTFWTQAYPDFFGEEYQPLQGGYFSVDSNNIDSSAYPQTGIGCAGDPIPPDAVAGNAFFYGGCDLIAYDRALIEELSTDYGRFLGPVVMAHEIGHAIQFRFDGLDAAQIIVETQADCLAGAWTRWVADGNAEHVSIRVPELDDVIRGFLLLRDPVGSDPNDDSAHGSYFDRVSGFYAGFDGGVASCRDSFGDDRLFTAESFDPEEYDNEGNAPYADIVDWITQTLPAFYDSFFPAAFGSEFQAPTVQAFDTTAPQCGDMGNEDRDLGYCQSDSTVYYDETELAEPAYDIGDFAVGTAISLPYALAARDQAGLSDDDGAATRSAVCLSGWYTAQWYNGAFQDTLEVVLSPGDVDEAVIFLLQYGIDPKVFPNVDASGFELVGQFRNGFLQGGSACDIGV</sequence>
<organism evidence="2 3">
    <name type="scientific">Blastococcus jejuensis</name>
    <dbReference type="NCBI Taxonomy" id="351224"/>
    <lineage>
        <taxon>Bacteria</taxon>
        <taxon>Bacillati</taxon>
        <taxon>Actinomycetota</taxon>
        <taxon>Actinomycetes</taxon>
        <taxon>Geodermatophilales</taxon>
        <taxon>Geodermatophilaceae</taxon>
        <taxon>Blastococcus</taxon>
    </lineage>
</organism>
<dbReference type="RefSeq" id="WP_344689900.1">
    <property type="nucleotide sequence ID" value="NZ_BAAAVV010000007.1"/>
</dbReference>
<dbReference type="EMBL" id="BAAAVV010000007">
    <property type="protein sequence ID" value="GAA3175494.1"/>
    <property type="molecule type" value="Genomic_DNA"/>
</dbReference>
<gene>
    <name evidence="2" type="ORF">GCM10010531_31410</name>
</gene>
<feature type="chain" id="PRO_5045866686" evidence="1">
    <location>
        <begin position="28"/>
        <end position="463"/>
    </location>
</feature>
<evidence type="ECO:0000256" key="1">
    <source>
        <dbReference type="SAM" id="SignalP"/>
    </source>
</evidence>
<reference evidence="3" key="1">
    <citation type="journal article" date="2019" name="Int. J. Syst. Evol. Microbiol.">
        <title>The Global Catalogue of Microorganisms (GCM) 10K type strain sequencing project: providing services to taxonomists for standard genome sequencing and annotation.</title>
        <authorList>
            <consortium name="The Broad Institute Genomics Platform"/>
            <consortium name="The Broad Institute Genome Sequencing Center for Infectious Disease"/>
            <person name="Wu L."/>
            <person name="Ma J."/>
        </authorList>
    </citation>
    <scope>NUCLEOTIDE SEQUENCE [LARGE SCALE GENOMIC DNA]</scope>
    <source>
        <strain evidence="3">JCM 15614</strain>
    </source>
</reference>
<dbReference type="Proteomes" id="UP001499924">
    <property type="component" value="Unassembled WGS sequence"/>
</dbReference>
<comment type="caution">
    <text evidence="2">The sequence shown here is derived from an EMBL/GenBank/DDBJ whole genome shotgun (WGS) entry which is preliminary data.</text>
</comment>